<dbReference type="InterPro" id="IPR002156">
    <property type="entry name" value="RNaseH_domain"/>
</dbReference>
<evidence type="ECO:0000259" key="1">
    <source>
        <dbReference type="PROSITE" id="PS50879"/>
    </source>
</evidence>
<accession>A0A540LW06</accession>
<dbReference type="PROSITE" id="PS50879">
    <property type="entry name" value="RNASE_H_1"/>
    <property type="match status" value="1"/>
</dbReference>
<dbReference type="GO" id="GO:0003676">
    <property type="term" value="F:nucleic acid binding"/>
    <property type="evidence" value="ECO:0007669"/>
    <property type="project" value="InterPro"/>
</dbReference>
<dbReference type="Pfam" id="PF13456">
    <property type="entry name" value="RVT_3"/>
    <property type="match status" value="1"/>
</dbReference>
<dbReference type="SUPFAM" id="SSF53098">
    <property type="entry name" value="Ribonuclease H-like"/>
    <property type="match status" value="1"/>
</dbReference>
<dbReference type="PANTHER" id="PTHR47074:SF11">
    <property type="entry name" value="REVERSE TRANSCRIPTASE-LIKE PROTEIN"/>
    <property type="match status" value="1"/>
</dbReference>
<dbReference type="PANTHER" id="PTHR47074">
    <property type="entry name" value="BNAC02G40300D PROTEIN"/>
    <property type="match status" value="1"/>
</dbReference>
<dbReference type="Gene3D" id="3.30.420.10">
    <property type="entry name" value="Ribonuclease H-like superfamily/Ribonuclease H"/>
    <property type="match status" value="1"/>
</dbReference>
<dbReference type="Proteomes" id="UP000315295">
    <property type="component" value="Unassembled WGS sequence"/>
</dbReference>
<organism evidence="2 3">
    <name type="scientific">Malus baccata</name>
    <name type="common">Siberian crab apple</name>
    <name type="synonym">Pyrus baccata</name>
    <dbReference type="NCBI Taxonomy" id="106549"/>
    <lineage>
        <taxon>Eukaryota</taxon>
        <taxon>Viridiplantae</taxon>
        <taxon>Streptophyta</taxon>
        <taxon>Embryophyta</taxon>
        <taxon>Tracheophyta</taxon>
        <taxon>Spermatophyta</taxon>
        <taxon>Magnoliopsida</taxon>
        <taxon>eudicotyledons</taxon>
        <taxon>Gunneridae</taxon>
        <taxon>Pentapetalae</taxon>
        <taxon>rosids</taxon>
        <taxon>fabids</taxon>
        <taxon>Rosales</taxon>
        <taxon>Rosaceae</taxon>
        <taxon>Amygdaloideae</taxon>
        <taxon>Maleae</taxon>
        <taxon>Malus</taxon>
    </lineage>
</organism>
<dbReference type="AlphaFoldDB" id="A0A540LW06"/>
<reference evidence="2 3" key="1">
    <citation type="journal article" date="2019" name="G3 (Bethesda)">
        <title>Sequencing of a Wild Apple (Malus baccata) Genome Unravels the Differences Between Cultivated and Wild Apple Species Regarding Disease Resistance and Cold Tolerance.</title>
        <authorList>
            <person name="Chen X."/>
        </authorList>
    </citation>
    <scope>NUCLEOTIDE SEQUENCE [LARGE SCALE GENOMIC DNA]</scope>
    <source>
        <strain evidence="3">cv. Shandingzi</strain>
        <tissue evidence="2">Leaves</tissue>
    </source>
</reference>
<dbReference type="InterPro" id="IPR052929">
    <property type="entry name" value="RNase_H-like_EbsB-rel"/>
</dbReference>
<comment type="caution">
    <text evidence="2">The sequence shown here is derived from an EMBL/GenBank/DDBJ whole genome shotgun (WGS) entry which is preliminary data.</text>
</comment>
<dbReference type="CDD" id="cd06222">
    <property type="entry name" value="RNase_H_like"/>
    <property type="match status" value="1"/>
</dbReference>
<feature type="domain" description="RNase H type-1" evidence="1">
    <location>
        <begin position="53"/>
        <end position="127"/>
    </location>
</feature>
<dbReference type="EMBL" id="VIEB01000449">
    <property type="protein sequence ID" value="TQD90556.1"/>
    <property type="molecule type" value="Genomic_DNA"/>
</dbReference>
<dbReference type="InterPro" id="IPR036397">
    <property type="entry name" value="RNaseH_sf"/>
</dbReference>
<dbReference type="InterPro" id="IPR012337">
    <property type="entry name" value="RNaseH-like_sf"/>
</dbReference>
<sequence>MAREELMGVWMGFKALPMVMWQKVSSWLSTFQAANCETIREGVLPTPRWSPPSQGWVKINTDRAVKGHTNMGGVGVVLWDWRGGFLAAGEQQFPRVTSVPLLELFAVRYGLQVAQLQGFQQVVVESD</sequence>
<evidence type="ECO:0000313" key="2">
    <source>
        <dbReference type="EMBL" id="TQD90556.1"/>
    </source>
</evidence>
<proteinExistence type="predicted"/>
<gene>
    <name evidence="2" type="ORF">C1H46_023902</name>
</gene>
<name>A0A540LW06_MALBA</name>
<dbReference type="GO" id="GO:0004523">
    <property type="term" value="F:RNA-DNA hybrid ribonuclease activity"/>
    <property type="evidence" value="ECO:0007669"/>
    <property type="project" value="InterPro"/>
</dbReference>
<evidence type="ECO:0000313" key="3">
    <source>
        <dbReference type="Proteomes" id="UP000315295"/>
    </source>
</evidence>
<dbReference type="InterPro" id="IPR044730">
    <property type="entry name" value="RNase_H-like_dom_plant"/>
</dbReference>
<keyword evidence="3" id="KW-1185">Reference proteome</keyword>
<protein>
    <recommendedName>
        <fullName evidence="1">RNase H type-1 domain-containing protein</fullName>
    </recommendedName>
</protein>